<accession>A0A3M7RAP6</accession>
<name>A0A3M7RAP6_BRAPC</name>
<dbReference type="Proteomes" id="UP000276133">
    <property type="component" value="Unassembled WGS sequence"/>
</dbReference>
<organism evidence="1 2">
    <name type="scientific">Brachionus plicatilis</name>
    <name type="common">Marine rotifer</name>
    <name type="synonym">Brachionus muelleri</name>
    <dbReference type="NCBI Taxonomy" id="10195"/>
    <lineage>
        <taxon>Eukaryota</taxon>
        <taxon>Metazoa</taxon>
        <taxon>Spiralia</taxon>
        <taxon>Gnathifera</taxon>
        <taxon>Rotifera</taxon>
        <taxon>Eurotatoria</taxon>
        <taxon>Monogononta</taxon>
        <taxon>Pseudotrocha</taxon>
        <taxon>Ploima</taxon>
        <taxon>Brachionidae</taxon>
        <taxon>Brachionus</taxon>
    </lineage>
</organism>
<gene>
    <name evidence="1" type="ORF">BpHYR1_029792</name>
</gene>
<evidence type="ECO:0000313" key="1">
    <source>
        <dbReference type="EMBL" id="RNA20683.1"/>
    </source>
</evidence>
<sequence length="70" mass="7956">MLGSNDFSLQKRPKNDLKHKSGKYYETIVASILKSANVHRTYKYFFSMNYIIYLSISSGLKLITASSSSI</sequence>
<dbReference type="EMBL" id="REGN01003806">
    <property type="protein sequence ID" value="RNA20683.1"/>
    <property type="molecule type" value="Genomic_DNA"/>
</dbReference>
<evidence type="ECO:0000313" key="2">
    <source>
        <dbReference type="Proteomes" id="UP000276133"/>
    </source>
</evidence>
<comment type="caution">
    <text evidence="1">The sequence shown here is derived from an EMBL/GenBank/DDBJ whole genome shotgun (WGS) entry which is preliminary data.</text>
</comment>
<proteinExistence type="predicted"/>
<dbReference type="AlphaFoldDB" id="A0A3M7RAP6"/>
<keyword evidence="2" id="KW-1185">Reference proteome</keyword>
<reference evidence="1 2" key="1">
    <citation type="journal article" date="2018" name="Sci. Rep.">
        <title>Genomic signatures of local adaptation to the degree of environmental predictability in rotifers.</title>
        <authorList>
            <person name="Franch-Gras L."/>
            <person name="Hahn C."/>
            <person name="Garcia-Roger E.M."/>
            <person name="Carmona M.J."/>
            <person name="Serra M."/>
            <person name="Gomez A."/>
        </authorList>
    </citation>
    <scope>NUCLEOTIDE SEQUENCE [LARGE SCALE GENOMIC DNA]</scope>
    <source>
        <strain evidence="1">HYR1</strain>
    </source>
</reference>
<protein>
    <submittedName>
        <fullName evidence="1">Uncharacterized protein</fullName>
    </submittedName>
</protein>